<protein>
    <submittedName>
        <fullName evidence="2">Uncharacterized protein</fullName>
    </submittedName>
</protein>
<gene>
    <name evidence="2" type="ORF">g.4911</name>
</gene>
<evidence type="ECO:0000313" key="2">
    <source>
        <dbReference type="EMBL" id="JAS43329.1"/>
    </source>
</evidence>
<feature type="region of interest" description="Disordered" evidence="1">
    <location>
        <begin position="1"/>
        <end position="21"/>
    </location>
</feature>
<accession>A0A1B6EZ84</accession>
<feature type="non-terminal residue" evidence="2">
    <location>
        <position position="274"/>
    </location>
</feature>
<proteinExistence type="predicted"/>
<evidence type="ECO:0000256" key="1">
    <source>
        <dbReference type="SAM" id="MobiDB-lite"/>
    </source>
</evidence>
<dbReference type="AlphaFoldDB" id="A0A1B6EZ84"/>
<reference evidence="2" key="1">
    <citation type="submission" date="2015-11" db="EMBL/GenBank/DDBJ databases">
        <title>De novo transcriptome assembly of four potential Pierce s Disease insect vectors from Arizona vineyards.</title>
        <authorList>
            <person name="Tassone E.E."/>
        </authorList>
    </citation>
    <scope>NUCLEOTIDE SEQUENCE</scope>
</reference>
<sequence length="274" mass="30477">MTKLFGNFQSEDNSDSRKRESLLEISSKGNGVEEVLQLLPHNISLANDNKIKVNVINESTANSCASLDVNDSLQSFSSLVQFKKGANSFTINEIVFSAYFKPQLGPNNVEILNNLECSSSHQQGDSDIFGFHRKDSKGCLDGFEPSSSMKFNLCATFETQTNTSNKLFTYIVSNNQQDPISVLMKSLFENLHVPESAVQIMVNNDQNVHGGKNDQLVPNIGMQYADKQQALRIIVTNYGQGNLNSHHETSAIMDRCDRTSHSVKAQDNNEEENM</sequence>
<dbReference type="EMBL" id="GECZ01026440">
    <property type="protein sequence ID" value="JAS43329.1"/>
    <property type="molecule type" value="Transcribed_RNA"/>
</dbReference>
<name>A0A1B6EZ84_9HEMI</name>
<organism evidence="2">
    <name type="scientific">Cuerna arida</name>
    <dbReference type="NCBI Taxonomy" id="1464854"/>
    <lineage>
        <taxon>Eukaryota</taxon>
        <taxon>Metazoa</taxon>
        <taxon>Ecdysozoa</taxon>
        <taxon>Arthropoda</taxon>
        <taxon>Hexapoda</taxon>
        <taxon>Insecta</taxon>
        <taxon>Pterygota</taxon>
        <taxon>Neoptera</taxon>
        <taxon>Paraneoptera</taxon>
        <taxon>Hemiptera</taxon>
        <taxon>Auchenorrhyncha</taxon>
        <taxon>Membracoidea</taxon>
        <taxon>Cicadellidae</taxon>
        <taxon>Cicadellinae</taxon>
        <taxon>Proconiini</taxon>
        <taxon>Cuerna</taxon>
    </lineage>
</organism>